<organism evidence="1 2">
    <name type="scientific">Pedobacter rhodius</name>
    <dbReference type="NCBI Taxonomy" id="3004098"/>
    <lineage>
        <taxon>Bacteria</taxon>
        <taxon>Pseudomonadati</taxon>
        <taxon>Bacteroidota</taxon>
        <taxon>Sphingobacteriia</taxon>
        <taxon>Sphingobacteriales</taxon>
        <taxon>Sphingobacteriaceae</taxon>
        <taxon>Pedobacter</taxon>
    </lineage>
</organism>
<evidence type="ECO:0000313" key="1">
    <source>
        <dbReference type="EMBL" id="MCZ4224857.1"/>
    </source>
</evidence>
<reference evidence="1" key="1">
    <citation type="submission" date="2022-12" db="EMBL/GenBank/DDBJ databases">
        <title>Genome sequence of SJ11.</title>
        <authorList>
            <person name="Woo H."/>
        </authorList>
    </citation>
    <scope>NUCLEOTIDE SEQUENCE</scope>
    <source>
        <strain evidence="1">SJ11</strain>
    </source>
</reference>
<evidence type="ECO:0000313" key="2">
    <source>
        <dbReference type="Proteomes" id="UP001144341"/>
    </source>
</evidence>
<dbReference type="EMBL" id="JAPWGL010000004">
    <property type="protein sequence ID" value="MCZ4224857.1"/>
    <property type="molecule type" value="Genomic_DNA"/>
</dbReference>
<dbReference type="Proteomes" id="UP001144341">
    <property type="component" value="Unassembled WGS sequence"/>
</dbReference>
<sequence>MGDGIPLIEKTGTEDWTAFRKNLSVPDEATGFRLMIALSEASGTFFIDDLAAKVISV</sequence>
<protein>
    <submittedName>
        <fullName evidence="1">Uncharacterized protein</fullName>
    </submittedName>
</protein>
<gene>
    <name evidence="1" type="ORF">O0931_16210</name>
</gene>
<dbReference type="RefSeq" id="WP_269416520.1">
    <property type="nucleotide sequence ID" value="NZ_JAPWGL010000004.1"/>
</dbReference>
<comment type="caution">
    <text evidence="1">The sequence shown here is derived from an EMBL/GenBank/DDBJ whole genome shotgun (WGS) entry which is preliminary data.</text>
</comment>
<accession>A0ABT4L100</accession>
<keyword evidence="2" id="KW-1185">Reference proteome</keyword>
<name>A0ABT4L100_9SPHI</name>
<proteinExistence type="predicted"/>
<dbReference type="Gene3D" id="2.60.120.260">
    <property type="entry name" value="Galactose-binding domain-like"/>
    <property type="match status" value="1"/>
</dbReference>